<evidence type="ECO:0000256" key="1">
    <source>
        <dbReference type="SAM" id="MobiDB-lite"/>
    </source>
</evidence>
<name>A0A813GDX1_POLGL</name>
<dbReference type="Pfam" id="PF00754">
    <property type="entry name" value="F5_F8_type_C"/>
    <property type="match status" value="1"/>
</dbReference>
<feature type="domain" description="F5/8 type C" evidence="2">
    <location>
        <begin position="1"/>
        <end position="123"/>
    </location>
</feature>
<accession>A0A813GDX1</accession>
<dbReference type="InterPro" id="IPR008979">
    <property type="entry name" value="Galactose-bd-like_sf"/>
</dbReference>
<dbReference type="Gene3D" id="2.60.120.260">
    <property type="entry name" value="Galactose-binding domain-like"/>
    <property type="match status" value="1"/>
</dbReference>
<reference evidence="3" key="1">
    <citation type="submission" date="2021-02" db="EMBL/GenBank/DDBJ databases">
        <authorList>
            <person name="Dougan E. K."/>
            <person name="Rhodes N."/>
            <person name="Thang M."/>
            <person name="Chan C."/>
        </authorList>
    </citation>
    <scope>NUCLEOTIDE SEQUENCE</scope>
</reference>
<gene>
    <name evidence="3" type="ORF">PGLA1383_LOCUS38435</name>
</gene>
<dbReference type="SUPFAM" id="SSF49785">
    <property type="entry name" value="Galactose-binding domain-like"/>
    <property type="match status" value="1"/>
</dbReference>
<organism evidence="3 4">
    <name type="scientific">Polarella glacialis</name>
    <name type="common">Dinoflagellate</name>
    <dbReference type="NCBI Taxonomy" id="89957"/>
    <lineage>
        <taxon>Eukaryota</taxon>
        <taxon>Sar</taxon>
        <taxon>Alveolata</taxon>
        <taxon>Dinophyceae</taxon>
        <taxon>Suessiales</taxon>
        <taxon>Suessiaceae</taxon>
        <taxon>Polarella</taxon>
    </lineage>
</organism>
<comment type="caution">
    <text evidence="3">The sequence shown here is derived from an EMBL/GenBank/DDBJ whole genome shotgun (WGS) entry which is preliminary data.</text>
</comment>
<dbReference type="OrthoDB" id="406215at2759"/>
<dbReference type="Proteomes" id="UP000654075">
    <property type="component" value="Unassembled WGS sequence"/>
</dbReference>
<dbReference type="AlphaFoldDB" id="A0A813GDX1"/>
<dbReference type="InterPro" id="IPR000421">
    <property type="entry name" value="FA58C"/>
</dbReference>
<dbReference type="EMBL" id="CAJNNV010027604">
    <property type="protein sequence ID" value="CAE8620909.1"/>
    <property type="molecule type" value="Genomic_DNA"/>
</dbReference>
<dbReference type="PROSITE" id="PS50022">
    <property type="entry name" value="FA58C_3"/>
    <property type="match status" value="1"/>
</dbReference>
<dbReference type="SMART" id="SM00231">
    <property type="entry name" value="FA58C"/>
    <property type="match status" value="1"/>
</dbReference>
<evidence type="ECO:0000259" key="2">
    <source>
        <dbReference type="PROSITE" id="PS50022"/>
    </source>
</evidence>
<dbReference type="CDD" id="cd00057">
    <property type="entry name" value="FA58C"/>
    <property type="match status" value="1"/>
</dbReference>
<sequence length="216" mass="24061">MEVDPEDSDRSASSSWENSALGTGNHHGRLNSPQAWSSAHKERVGEWYNLDATRAVYVAGVVTRGRADCKQWVTGYRVQVSCDGEAYEDVERGASFPGNVDQNSPVQGMFRRPVKARFVRILPQARMLKPTVPVWHLQAKRSRIPSAVNQPHQTNCQLSSNCLTQAHIHRMSVEVLFVCSVCLFSICAQLNFSDQQAAYGHMSMRCGLIRVGQNSV</sequence>
<proteinExistence type="predicted"/>
<feature type="region of interest" description="Disordered" evidence="1">
    <location>
        <begin position="1"/>
        <end position="35"/>
    </location>
</feature>
<protein>
    <recommendedName>
        <fullName evidence="2">F5/8 type C domain-containing protein</fullName>
    </recommendedName>
</protein>
<dbReference type="PANTHER" id="PTHR24543">
    <property type="entry name" value="MULTICOPPER OXIDASE-RELATED"/>
    <property type="match status" value="1"/>
</dbReference>
<evidence type="ECO:0000313" key="3">
    <source>
        <dbReference type="EMBL" id="CAE8620909.1"/>
    </source>
</evidence>
<feature type="compositionally biased region" description="Polar residues" evidence="1">
    <location>
        <begin position="11"/>
        <end position="22"/>
    </location>
</feature>
<evidence type="ECO:0000313" key="4">
    <source>
        <dbReference type="Proteomes" id="UP000654075"/>
    </source>
</evidence>
<keyword evidence="4" id="KW-1185">Reference proteome</keyword>